<gene>
    <name evidence="1" type="ORF">Salat_2379700</name>
</gene>
<dbReference type="EMBL" id="JACGWO010000009">
    <property type="protein sequence ID" value="KAK4419668.1"/>
    <property type="molecule type" value="Genomic_DNA"/>
</dbReference>
<evidence type="ECO:0000313" key="1">
    <source>
        <dbReference type="EMBL" id="KAK4419668.1"/>
    </source>
</evidence>
<keyword evidence="2" id="KW-1185">Reference proteome</keyword>
<reference evidence="1" key="1">
    <citation type="submission" date="2020-06" db="EMBL/GenBank/DDBJ databases">
        <authorList>
            <person name="Li T."/>
            <person name="Hu X."/>
            <person name="Zhang T."/>
            <person name="Song X."/>
            <person name="Zhang H."/>
            <person name="Dai N."/>
            <person name="Sheng W."/>
            <person name="Hou X."/>
            <person name="Wei L."/>
        </authorList>
    </citation>
    <scope>NUCLEOTIDE SEQUENCE</scope>
    <source>
        <strain evidence="1">3651</strain>
        <tissue evidence="1">Leaf</tissue>
    </source>
</reference>
<organism evidence="1 2">
    <name type="scientific">Sesamum alatum</name>
    <dbReference type="NCBI Taxonomy" id="300844"/>
    <lineage>
        <taxon>Eukaryota</taxon>
        <taxon>Viridiplantae</taxon>
        <taxon>Streptophyta</taxon>
        <taxon>Embryophyta</taxon>
        <taxon>Tracheophyta</taxon>
        <taxon>Spermatophyta</taxon>
        <taxon>Magnoliopsida</taxon>
        <taxon>eudicotyledons</taxon>
        <taxon>Gunneridae</taxon>
        <taxon>Pentapetalae</taxon>
        <taxon>asterids</taxon>
        <taxon>lamiids</taxon>
        <taxon>Lamiales</taxon>
        <taxon>Pedaliaceae</taxon>
        <taxon>Sesamum</taxon>
    </lineage>
</organism>
<sequence>MLLSAPEQNQFICIVYGRLFLNFHSLKRYSDVCPCLKRGRVFASARGLVDTSSTAKGHQLRRKKTAEQFGIWISTNCLNLKKKKKDSWPRPGMLKNENGDPDRKLYEQFFVTPTTPTPPLFYECMLRWLL</sequence>
<name>A0AAE1XY73_9LAMI</name>
<proteinExistence type="predicted"/>
<evidence type="ECO:0000313" key="2">
    <source>
        <dbReference type="Proteomes" id="UP001293254"/>
    </source>
</evidence>
<accession>A0AAE1XY73</accession>
<reference evidence="1" key="2">
    <citation type="journal article" date="2024" name="Plant">
        <title>Genomic evolution and insights into agronomic trait innovations of Sesamum species.</title>
        <authorList>
            <person name="Miao H."/>
            <person name="Wang L."/>
            <person name="Qu L."/>
            <person name="Liu H."/>
            <person name="Sun Y."/>
            <person name="Le M."/>
            <person name="Wang Q."/>
            <person name="Wei S."/>
            <person name="Zheng Y."/>
            <person name="Lin W."/>
            <person name="Duan Y."/>
            <person name="Cao H."/>
            <person name="Xiong S."/>
            <person name="Wang X."/>
            <person name="Wei L."/>
            <person name="Li C."/>
            <person name="Ma Q."/>
            <person name="Ju M."/>
            <person name="Zhao R."/>
            <person name="Li G."/>
            <person name="Mu C."/>
            <person name="Tian Q."/>
            <person name="Mei H."/>
            <person name="Zhang T."/>
            <person name="Gao T."/>
            <person name="Zhang H."/>
        </authorList>
    </citation>
    <scope>NUCLEOTIDE SEQUENCE</scope>
    <source>
        <strain evidence="1">3651</strain>
    </source>
</reference>
<dbReference type="AlphaFoldDB" id="A0AAE1XY73"/>
<comment type="caution">
    <text evidence="1">The sequence shown here is derived from an EMBL/GenBank/DDBJ whole genome shotgun (WGS) entry which is preliminary data.</text>
</comment>
<dbReference type="Proteomes" id="UP001293254">
    <property type="component" value="Unassembled WGS sequence"/>
</dbReference>
<protein>
    <submittedName>
        <fullName evidence="1">Uncharacterized protein</fullName>
    </submittedName>
</protein>